<proteinExistence type="predicted"/>
<comment type="caution">
    <text evidence="1">The sequence shown here is derived from an EMBL/GenBank/DDBJ whole genome shotgun (WGS) entry which is preliminary data.</text>
</comment>
<name>A0A3S5BRC6_9PLAT</name>
<reference evidence="1" key="1">
    <citation type="submission" date="2018-11" db="EMBL/GenBank/DDBJ databases">
        <authorList>
            <consortium name="Pathogen Informatics"/>
        </authorList>
    </citation>
    <scope>NUCLEOTIDE SEQUENCE</scope>
</reference>
<gene>
    <name evidence="1" type="ORF">PXEA_LOCUS8219</name>
</gene>
<organism evidence="1 2">
    <name type="scientific">Protopolystoma xenopodis</name>
    <dbReference type="NCBI Taxonomy" id="117903"/>
    <lineage>
        <taxon>Eukaryota</taxon>
        <taxon>Metazoa</taxon>
        <taxon>Spiralia</taxon>
        <taxon>Lophotrochozoa</taxon>
        <taxon>Platyhelminthes</taxon>
        <taxon>Monogenea</taxon>
        <taxon>Polyopisthocotylea</taxon>
        <taxon>Polystomatidea</taxon>
        <taxon>Polystomatidae</taxon>
        <taxon>Protopolystoma</taxon>
    </lineage>
</organism>
<protein>
    <submittedName>
        <fullName evidence="1">Uncharacterized protein</fullName>
    </submittedName>
</protein>
<evidence type="ECO:0000313" key="1">
    <source>
        <dbReference type="EMBL" id="VEL14779.1"/>
    </source>
</evidence>
<sequence>MKKRCPGLRQPETAITTLYAGLRQSSQGPTEIQHHDTLAFEVSCPIFLAGIGVYGYASLMDSLDSAITRAPSVRSTLPGIRMTVCIRIKRWTWRKGPVNWISGDPIQDSQVQRLVTNPELIRSNICYNSRRRRRLLEPQQHTLLSYGSRHLQERLPQFTGFLTVSHQHASNRVLNRGTSRATVSGQLGTTFNPELLTLMNNALLSETVSSQLPEGIRHSVNGTGHYLRSYDPGSLIQVSC</sequence>
<accession>A0A3S5BRC6</accession>
<dbReference type="Proteomes" id="UP000784294">
    <property type="component" value="Unassembled WGS sequence"/>
</dbReference>
<dbReference type="EMBL" id="CAAALY010022331">
    <property type="protein sequence ID" value="VEL14779.1"/>
    <property type="molecule type" value="Genomic_DNA"/>
</dbReference>
<evidence type="ECO:0000313" key="2">
    <source>
        <dbReference type="Proteomes" id="UP000784294"/>
    </source>
</evidence>
<dbReference type="AlphaFoldDB" id="A0A3S5BRC6"/>
<keyword evidence="2" id="KW-1185">Reference proteome</keyword>